<accession>A0A9Q1GHA2</accession>
<dbReference type="EMBL" id="JAKOGI010004116">
    <property type="protein sequence ID" value="KAJ8419938.1"/>
    <property type="molecule type" value="Genomic_DNA"/>
</dbReference>
<keyword evidence="2" id="KW-1185">Reference proteome</keyword>
<evidence type="ECO:0000313" key="2">
    <source>
        <dbReference type="Proteomes" id="UP001153076"/>
    </source>
</evidence>
<protein>
    <submittedName>
        <fullName evidence="1">Uncharacterized protein</fullName>
    </submittedName>
</protein>
<name>A0A9Q1GHA2_9CARY</name>
<dbReference type="AlphaFoldDB" id="A0A9Q1GHA2"/>
<dbReference type="Proteomes" id="UP001153076">
    <property type="component" value="Unassembled WGS sequence"/>
</dbReference>
<evidence type="ECO:0000313" key="1">
    <source>
        <dbReference type="EMBL" id="KAJ8419938.1"/>
    </source>
</evidence>
<sequence>MRSSIFRKNGAGFLSRLSCTELLIIWLAQILTPFLPSPSPATSERARERARANEREATTIFRAAITVGTKLATREAMTRLPPDAKKQRKRRLGRWGLESPPSFSSLPPWMGLGRQGSDHGPTELNRGRKFGGLGLLLRQGQDMVFMELAVNRAGANIFCHSTIREGTRGTISDDSCYPESDLLRAPSPIETLMGKGLEQMEQSAPYHYFYSRD</sequence>
<comment type="caution">
    <text evidence="1">The sequence shown here is derived from an EMBL/GenBank/DDBJ whole genome shotgun (WGS) entry which is preliminary data.</text>
</comment>
<organism evidence="1 2">
    <name type="scientific">Carnegiea gigantea</name>
    <dbReference type="NCBI Taxonomy" id="171969"/>
    <lineage>
        <taxon>Eukaryota</taxon>
        <taxon>Viridiplantae</taxon>
        <taxon>Streptophyta</taxon>
        <taxon>Embryophyta</taxon>
        <taxon>Tracheophyta</taxon>
        <taxon>Spermatophyta</taxon>
        <taxon>Magnoliopsida</taxon>
        <taxon>eudicotyledons</taxon>
        <taxon>Gunneridae</taxon>
        <taxon>Pentapetalae</taxon>
        <taxon>Caryophyllales</taxon>
        <taxon>Cactineae</taxon>
        <taxon>Cactaceae</taxon>
        <taxon>Cactoideae</taxon>
        <taxon>Echinocereeae</taxon>
        <taxon>Carnegiea</taxon>
    </lineage>
</organism>
<reference evidence="1" key="1">
    <citation type="submission" date="2022-04" db="EMBL/GenBank/DDBJ databases">
        <title>Carnegiea gigantea Genome sequencing and assembly v2.</title>
        <authorList>
            <person name="Copetti D."/>
            <person name="Sanderson M.J."/>
            <person name="Burquez A."/>
            <person name="Wojciechowski M.F."/>
        </authorList>
    </citation>
    <scope>NUCLEOTIDE SEQUENCE</scope>
    <source>
        <strain evidence="1">SGP5-SGP5p</strain>
        <tissue evidence="1">Aerial part</tissue>
    </source>
</reference>
<gene>
    <name evidence="1" type="ORF">Cgig2_003103</name>
</gene>
<proteinExistence type="predicted"/>